<dbReference type="EMBL" id="JXJN01014209">
    <property type="status" value="NOT_ANNOTATED_CDS"/>
    <property type="molecule type" value="Genomic_DNA"/>
</dbReference>
<organism evidence="2 3">
    <name type="scientific">Glossina palpalis gambiensis</name>
    <dbReference type="NCBI Taxonomy" id="67801"/>
    <lineage>
        <taxon>Eukaryota</taxon>
        <taxon>Metazoa</taxon>
        <taxon>Ecdysozoa</taxon>
        <taxon>Arthropoda</taxon>
        <taxon>Hexapoda</taxon>
        <taxon>Insecta</taxon>
        <taxon>Pterygota</taxon>
        <taxon>Neoptera</taxon>
        <taxon>Endopterygota</taxon>
        <taxon>Diptera</taxon>
        <taxon>Brachycera</taxon>
        <taxon>Muscomorpha</taxon>
        <taxon>Hippoboscoidea</taxon>
        <taxon>Glossinidae</taxon>
        <taxon>Glossina</taxon>
    </lineage>
</organism>
<dbReference type="AlphaFoldDB" id="A0A1B0BH75"/>
<protein>
    <submittedName>
        <fullName evidence="2">Uncharacterized protein</fullName>
    </submittedName>
</protein>
<keyword evidence="3" id="KW-1185">Reference proteome</keyword>
<evidence type="ECO:0000313" key="2">
    <source>
        <dbReference type="EnsemblMetazoa" id="GPPI029957-PA"/>
    </source>
</evidence>
<reference evidence="3" key="1">
    <citation type="submission" date="2015-01" db="EMBL/GenBank/DDBJ databases">
        <authorList>
            <person name="Aksoy S."/>
            <person name="Warren W."/>
            <person name="Wilson R.K."/>
        </authorList>
    </citation>
    <scope>NUCLEOTIDE SEQUENCE [LARGE SCALE GENOMIC DNA]</scope>
    <source>
        <strain evidence="3">IAEA</strain>
    </source>
</reference>
<keyword evidence="1" id="KW-1133">Transmembrane helix</keyword>
<dbReference type="Proteomes" id="UP000092460">
    <property type="component" value="Unassembled WGS sequence"/>
</dbReference>
<dbReference type="EnsemblMetazoa" id="GPPI029957-RA">
    <property type="protein sequence ID" value="GPPI029957-PA"/>
    <property type="gene ID" value="GPPI029957"/>
</dbReference>
<keyword evidence="1" id="KW-0472">Membrane</keyword>
<proteinExistence type="predicted"/>
<accession>A0A1B0BH75</accession>
<sequence>MAKNVAQCYYNQLNVTSSYIKKTCFKANNEALYTELSVVDWSFYLYYNENYNIFLGMKLSPSVSFSSLCAKKFYYLCGRDGIRSGVLVNCADVLINPIKDIFNFSLSSGVVPDVWKCNYILLVEKCGSTQVIDNYRVGLYSERYKSFVTQCNPLRLYLLLLKCLVLAALANASLVIKLLVITSSIVCIRMHMDTCE</sequence>
<feature type="transmembrane region" description="Helical" evidence="1">
    <location>
        <begin position="156"/>
        <end position="180"/>
    </location>
</feature>
<reference evidence="2" key="2">
    <citation type="submission" date="2020-05" db="UniProtKB">
        <authorList>
            <consortium name="EnsemblMetazoa"/>
        </authorList>
    </citation>
    <scope>IDENTIFICATION</scope>
    <source>
        <strain evidence="2">IAEA</strain>
    </source>
</reference>
<name>A0A1B0BH75_9MUSC</name>
<keyword evidence="1" id="KW-0812">Transmembrane</keyword>
<evidence type="ECO:0000313" key="3">
    <source>
        <dbReference type="Proteomes" id="UP000092460"/>
    </source>
</evidence>
<evidence type="ECO:0000256" key="1">
    <source>
        <dbReference type="SAM" id="Phobius"/>
    </source>
</evidence>
<dbReference type="VEuPathDB" id="VectorBase:GPPI029957"/>